<evidence type="ECO:0000256" key="7">
    <source>
        <dbReference type="ARBA" id="ARBA00023242"/>
    </source>
</evidence>
<keyword evidence="7" id="KW-0539">Nucleus</keyword>
<keyword evidence="3" id="KW-0479">Metal-binding</keyword>
<evidence type="ECO:0000313" key="9">
    <source>
        <dbReference type="Proteomes" id="UP000572837"/>
    </source>
</evidence>
<protein>
    <submittedName>
        <fullName evidence="8">ENOPH phosphatase</fullName>
    </submittedName>
</protein>
<dbReference type="AlphaFoldDB" id="A0A7L4IU95"/>
<evidence type="ECO:0000256" key="3">
    <source>
        <dbReference type="ARBA" id="ARBA00022723"/>
    </source>
</evidence>
<dbReference type="PANTHER" id="PTHR20371:SF1">
    <property type="entry name" value="ENOLASE-PHOSPHATASE E1"/>
    <property type="match status" value="1"/>
</dbReference>
<reference evidence="8 9" key="1">
    <citation type="submission" date="2020-02" db="EMBL/GenBank/DDBJ databases">
        <title>Bird 10,000 Genomes (B10K) Project - Family phase.</title>
        <authorList>
            <person name="Zhang G."/>
        </authorList>
    </citation>
    <scope>NUCLEOTIDE SEQUENCE [LARGE SCALE GENOMIC DNA]</scope>
    <source>
        <strain evidence="8">B10K-IZ-033-81</strain>
        <tissue evidence="8">Muscle</tissue>
    </source>
</reference>
<keyword evidence="2" id="KW-0028">Amino-acid biosynthesis</keyword>
<organism evidence="8 9">
    <name type="scientific">Pomatorhinus ruficollis</name>
    <name type="common">streak-breasted scimitar babbler</name>
    <dbReference type="NCBI Taxonomy" id="932028"/>
    <lineage>
        <taxon>Eukaryota</taxon>
        <taxon>Metazoa</taxon>
        <taxon>Chordata</taxon>
        <taxon>Craniata</taxon>
        <taxon>Vertebrata</taxon>
        <taxon>Euteleostomi</taxon>
        <taxon>Archelosauria</taxon>
        <taxon>Archosauria</taxon>
        <taxon>Dinosauria</taxon>
        <taxon>Saurischia</taxon>
        <taxon>Theropoda</taxon>
        <taxon>Coelurosauria</taxon>
        <taxon>Aves</taxon>
        <taxon>Neognathae</taxon>
        <taxon>Neoaves</taxon>
        <taxon>Telluraves</taxon>
        <taxon>Australaves</taxon>
        <taxon>Passeriformes</taxon>
        <taxon>Sylvioidea</taxon>
        <taxon>Timaliidae</taxon>
        <taxon>Pomatorhinus</taxon>
    </lineage>
</organism>
<keyword evidence="9" id="KW-1185">Reference proteome</keyword>
<evidence type="ECO:0000256" key="2">
    <source>
        <dbReference type="ARBA" id="ARBA00022605"/>
    </source>
</evidence>
<feature type="non-terminal residue" evidence="8">
    <location>
        <position position="1"/>
    </location>
</feature>
<dbReference type="GO" id="GO:0043874">
    <property type="term" value="F:acireductone synthase activity"/>
    <property type="evidence" value="ECO:0007669"/>
    <property type="project" value="InterPro"/>
</dbReference>
<keyword evidence="6" id="KW-0486">Methionine biosynthesis</keyword>
<keyword evidence="5" id="KW-0460">Magnesium</keyword>
<name>A0A7L4IU95_9PASS</name>
<dbReference type="InterPro" id="IPR023214">
    <property type="entry name" value="HAD_sf"/>
</dbReference>
<dbReference type="SUPFAM" id="SSF56784">
    <property type="entry name" value="HAD-like"/>
    <property type="match status" value="1"/>
</dbReference>
<proteinExistence type="predicted"/>
<dbReference type="InterPro" id="IPR036412">
    <property type="entry name" value="HAD-like_sf"/>
</dbReference>
<dbReference type="Gene3D" id="3.40.50.1000">
    <property type="entry name" value="HAD superfamily/HAD-like"/>
    <property type="match status" value="1"/>
</dbReference>
<dbReference type="InterPro" id="IPR023943">
    <property type="entry name" value="Enolase-ppase_E1"/>
</dbReference>
<evidence type="ECO:0000313" key="8">
    <source>
        <dbReference type="EMBL" id="NXY32361.1"/>
    </source>
</evidence>
<keyword evidence="1" id="KW-0963">Cytoplasm</keyword>
<evidence type="ECO:0000256" key="4">
    <source>
        <dbReference type="ARBA" id="ARBA00022801"/>
    </source>
</evidence>
<gene>
    <name evidence="8" type="primary">Enoph1</name>
    <name evidence="8" type="ORF">PORRUF_R04779</name>
</gene>
<evidence type="ECO:0000256" key="6">
    <source>
        <dbReference type="ARBA" id="ARBA00023167"/>
    </source>
</evidence>
<dbReference type="Proteomes" id="UP000572837">
    <property type="component" value="Unassembled WGS sequence"/>
</dbReference>
<dbReference type="EMBL" id="VZSW01000243">
    <property type="protein sequence ID" value="NXY32361.1"/>
    <property type="molecule type" value="Genomic_DNA"/>
</dbReference>
<feature type="non-terminal residue" evidence="8">
    <location>
        <position position="273"/>
    </location>
</feature>
<sequence>MGVLPVPAEVRAILLDIEGTTTPIAFVQETLFPYIKDNVKEYLRAHWEEEECQRDVGLLRKQAQEDSSLDGAVPIPLESGSGEEELERVIQAVVDNVHWQMSLDRKTTALKQLQGHMWRAAYATGHVKGEIFEDVVPAIRKWREAGMKVYIYSSGSVEAQKLLFGYSTEGDILEDLVPLEPCHMQTLLSQSEPLEALECFGASSSLKDPDVKRPVSSSHLHSPCSVSEANAAEEADTHVAVVIRPGNAGLTDDEKSYYSLISSFTELFLPSST</sequence>
<accession>A0A7L4IU95</accession>
<dbReference type="FunFam" id="1.10.720.60:FF:000002">
    <property type="entry name" value="Enolase-phosphatase E1"/>
    <property type="match status" value="1"/>
</dbReference>
<evidence type="ECO:0000256" key="1">
    <source>
        <dbReference type="ARBA" id="ARBA00022490"/>
    </source>
</evidence>
<comment type="caution">
    <text evidence="8">The sequence shown here is derived from an EMBL/GenBank/DDBJ whole genome shotgun (WGS) entry which is preliminary data.</text>
</comment>
<dbReference type="Gene3D" id="1.10.720.60">
    <property type="match status" value="1"/>
</dbReference>
<keyword evidence="4" id="KW-0378">Hydrolase</keyword>
<evidence type="ECO:0000256" key="5">
    <source>
        <dbReference type="ARBA" id="ARBA00022842"/>
    </source>
</evidence>
<dbReference type="Pfam" id="PF00702">
    <property type="entry name" value="Hydrolase"/>
    <property type="match status" value="1"/>
</dbReference>
<dbReference type="PANTHER" id="PTHR20371">
    <property type="entry name" value="ENOLASE-PHOSPHATASE E1"/>
    <property type="match status" value="1"/>
</dbReference>
<dbReference type="GO" id="GO:0019509">
    <property type="term" value="P:L-methionine salvage from methylthioadenosine"/>
    <property type="evidence" value="ECO:0007669"/>
    <property type="project" value="InterPro"/>
</dbReference>
<dbReference type="GO" id="GO:0000287">
    <property type="term" value="F:magnesium ion binding"/>
    <property type="evidence" value="ECO:0007669"/>
    <property type="project" value="InterPro"/>
</dbReference>
<dbReference type="NCBIfam" id="TIGR01691">
    <property type="entry name" value="enolase-ppase"/>
    <property type="match status" value="1"/>
</dbReference>